<name>A0A915EEC4_9BILA</name>
<reference evidence="2" key="1">
    <citation type="submission" date="2022-11" db="UniProtKB">
        <authorList>
            <consortium name="WormBaseParasite"/>
        </authorList>
    </citation>
    <scope>IDENTIFICATION</scope>
</reference>
<evidence type="ECO:0000313" key="1">
    <source>
        <dbReference type="Proteomes" id="UP000887574"/>
    </source>
</evidence>
<proteinExistence type="predicted"/>
<accession>A0A915EEC4</accession>
<keyword evidence="1" id="KW-1185">Reference proteome</keyword>
<evidence type="ECO:0000313" key="2">
    <source>
        <dbReference type="WBParaSite" id="jg5214.1"/>
    </source>
</evidence>
<dbReference type="WBParaSite" id="jg5214.1">
    <property type="protein sequence ID" value="jg5214.1"/>
    <property type="gene ID" value="jg5214"/>
</dbReference>
<organism evidence="1 2">
    <name type="scientific">Ditylenchus dipsaci</name>
    <dbReference type="NCBI Taxonomy" id="166011"/>
    <lineage>
        <taxon>Eukaryota</taxon>
        <taxon>Metazoa</taxon>
        <taxon>Ecdysozoa</taxon>
        <taxon>Nematoda</taxon>
        <taxon>Chromadorea</taxon>
        <taxon>Rhabditida</taxon>
        <taxon>Tylenchina</taxon>
        <taxon>Tylenchomorpha</taxon>
        <taxon>Sphaerularioidea</taxon>
        <taxon>Anguinidae</taxon>
        <taxon>Anguininae</taxon>
        <taxon>Ditylenchus</taxon>
    </lineage>
</organism>
<dbReference type="AlphaFoldDB" id="A0A915EEC4"/>
<sequence>MYSESNGGCDNFLNGHIPSYTHFSDQEKMTAVKRKAVESLATSTPVILSSSKTGASVYEIEQCPRTATSKE</sequence>
<protein>
    <submittedName>
        <fullName evidence="2">Uncharacterized protein</fullName>
    </submittedName>
</protein>
<dbReference type="Proteomes" id="UP000887574">
    <property type="component" value="Unplaced"/>
</dbReference>